<sequence length="148" mass="15659">MPGIWSGWTVRPPKSPVTSRQRGRDAVSGLRCGVPGERTLLAPVLVPLKERNDTSPQIHSFPLSHLPTSELNSDNNPPLAKTPGIDRRTDEWQVSGAWNAATTGAPPYSVYRVLHRGAGVGTGQHSGTAAQAESEVSFGVLVSDDAAA</sequence>
<dbReference type="Proteomes" id="UP000279236">
    <property type="component" value="Unassembled WGS sequence"/>
</dbReference>
<protein>
    <submittedName>
        <fullName evidence="2">Uncharacterized protein</fullName>
    </submittedName>
</protein>
<organism evidence="2 3">
    <name type="scientific">Apiotrichum porosum</name>
    <dbReference type="NCBI Taxonomy" id="105984"/>
    <lineage>
        <taxon>Eukaryota</taxon>
        <taxon>Fungi</taxon>
        <taxon>Dikarya</taxon>
        <taxon>Basidiomycota</taxon>
        <taxon>Agaricomycotina</taxon>
        <taxon>Tremellomycetes</taxon>
        <taxon>Trichosporonales</taxon>
        <taxon>Trichosporonaceae</taxon>
        <taxon>Apiotrichum</taxon>
    </lineage>
</organism>
<feature type="region of interest" description="Disordered" evidence="1">
    <location>
        <begin position="53"/>
        <end position="86"/>
    </location>
</feature>
<evidence type="ECO:0000313" key="2">
    <source>
        <dbReference type="EMBL" id="RSH81119.1"/>
    </source>
</evidence>
<feature type="compositionally biased region" description="Polar residues" evidence="1">
    <location>
        <begin position="66"/>
        <end position="76"/>
    </location>
</feature>
<keyword evidence="3" id="KW-1185">Reference proteome</keyword>
<comment type="caution">
    <text evidence="2">The sequence shown here is derived from an EMBL/GenBank/DDBJ whole genome shotgun (WGS) entry which is preliminary data.</text>
</comment>
<gene>
    <name evidence="2" type="ORF">EHS24_008553</name>
</gene>
<dbReference type="RefSeq" id="XP_028475838.1">
    <property type="nucleotide sequence ID" value="XM_028623864.1"/>
</dbReference>
<name>A0A427XQK1_9TREE</name>
<proteinExistence type="predicted"/>
<accession>A0A427XQK1</accession>
<dbReference type="GeneID" id="39593096"/>
<evidence type="ECO:0000313" key="3">
    <source>
        <dbReference type="Proteomes" id="UP000279236"/>
    </source>
</evidence>
<evidence type="ECO:0000256" key="1">
    <source>
        <dbReference type="SAM" id="MobiDB-lite"/>
    </source>
</evidence>
<reference evidence="2 3" key="1">
    <citation type="submission" date="2018-11" db="EMBL/GenBank/DDBJ databases">
        <title>Genome sequence of Apiotrichum porosum DSM 27194.</title>
        <authorList>
            <person name="Aliyu H."/>
            <person name="Gorte O."/>
            <person name="Ochsenreither K."/>
        </authorList>
    </citation>
    <scope>NUCLEOTIDE SEQUENCE [LARGE SCALE GENOMIC DNA]</scope>
    <source>
        <strain evidence="2 3">DSM 27194</strain>
    </source>
</reference>
<dbReference type="AlphaFoldDB" id="A0A427XQK1"/>
<feature type="region of interest" description="Disordered" evidence="1">
    <location>
        <begin position="1"/>
        <end position="31"/>
    </location>
</feature>
<dbReference type="EMBL" id="RSCE01000007">
    <property type="protein sequence ID" value="RSH81119.1"/>
    <property type="molecule type" value="Genomic_DNA"/>
</dbReference>